<dbReference type="InterPro" id="IPR002560">
    <property type="entry name" value="Transposase_DDE"/>
</dbReference>
<proteinExistence type="predicted"/>
<feature type="domain" description="Transposase IS204/IS1001/IS1096/IS1165 DDE" evidence="1">
    <location>
        <begin position="1"/>
        <end position="179"/>
    </location>
</feature>
<dbReference type="EMBL" id="VLLN01000019">
    <property type="protein sequence ID" value="TWJ17773.1"/>
    <property type="molecule type" value="Genomic_DNA"/>
</dbReference>
<name>A0A562VIJ9_9BACT</name>
<keyword evidence="3" id="KW-1185">Reference proteome</keyword>
<dbReference type="Proteomes" id="UP000319449">
    <property type="component" value="Unassembled WGS sequence"/>
</dbReference>
<evidence type="ECO:0000313" key="3">
    <source>
        <dbReference type="Proteomes" id="UP000319449"/>
    </source>
</evidence>
<protein>
    <submittedName>
        <fullName evidence="2">Transposase</fullName>
    </submittedName>
</protein>
<evidence type="ECO:0000313" key="2">
    <source>
        <dbReference type="EMBL" id="TWJ17773.1"/>
    </source>
</evidence>
<dbReference type="InterPro" id="IPR047951">
    <property type="entry name" value="Transpos_ISL3"/>
</dbReference>
<comment type="caution">
    <text evidence="2">The sequence shown here is derived from an EMBL/GenBank/DDBJ whole genome shotgun (WGS) entry which is preliminary data.</text>
</comment>
<dbReference type="PANTHER" id="PTHR33498">
    <property type="entry name" value="TRANSPOSASE FOR INSERTION SEQUENCE ELEMENT IS1557"/>
    <property type="match status" value="1"/>
</dbReference>
<reference evidence="2 3" key="1">
    <citation type="submission" date="2019-07" db="EMBL/GenBank/DDBJ databases">
        <title>Genomic Encyclopedia of Archaeal and Bacterial Type Strains, Phase II (KMG-II): from individual species to whole genera.</title>
        <authorList>
            <person name="Goeker M."/>
        </authorList>
    </citation>
    <scope>NUCLEOTIDE SEQUENCE [LARGE SCALE GENOMIC DNA]</scope>
    <source>
        <strain evidence="2 3">ATCC BAA-1139</strain>
    </source>
</reference>
<sequence>MWVPYLKVIRKKAPNALNILDRFHIMKKFNEAIDQIRRGEVKLFKAENQGNVLLNGRWLLLKKPENLNEKQTTRLGELLKLNISSIKGYLLREDFQRFWEYKYPAAAEKFLDNWITRTLQTNLEPMKKVANMLRNHKPLIMNWFKAKGLLSSGAVEGLNLKAKLTIRKAYGYKSQGCLKVALYHTLGKLPEPLCHIFS</sequence>
<accession>A0A562VIJ9</accession>
<gene>
    <name evidence="2" type="ORF">JN12_02892</name>
</gene>
<dbReference type="Pfam" id="PF01610">
    <property type="entry name" value="DDE_Tnp_ISL3"/>
    <property type="match status" value="1"/>
</dbReference>
<evidence type="ECO:0000259" key="1">
    <source>
        <dbReference type="Pfam" id="PF01610"/>
    </source>
</evidence>
<organism evidence="2 3">
    <name type="scientific">Geobacter argillaceus</name>
    <dbReference type="NCBI Taxonomy" id="345631"/>
    <lineage>
        <taxon>Bacteria</taxon>
        <taxon>Pseudomonadati</taxon>
        <taxon>Thermodesulfobacteriota</taxon>
        <taxon>Desulfuromonadia</taxon>
        <taxon>Geobacterales</taxon>
        <taxon>Geobacteraceae</taxon>
        <taxon>Geobacter</taxon>
    </lineage>
</organism>
<dbReference type="AlphaFoldDB" id="A0A562VIJ9"/>
<dbReference type="PANTHER" id="PTHR33498:SF1">
    <property type="entry name" value="TRANSPOSASE FOR INSERTION SEQUENCE ELEMENT IS1557"/>
    <property type="match status" value="1"/>
</dbReference>